<sequence length="124" mass="13013">MNIRQSILFSSFIMARFASTILSLLACATLASAFVPTTSPRALLVRSKVPTAAVARTSTTRQMSMVDDVETKFRGPLLAGVLLPIAAAGSPIDNPIIGAGLVAAISALWIYLLWGVISKAIPEA</sequence>
<dbReference type="PROSITE" id="PS51257">
    <property type="entry name" value="PROKAR_LIPOPROTEIN"/>
    <property type="match status" value="1"/>
</dbReference>
<evidence type="ECO:0008006" key="4">
    <source>
        <dbReference type="Google" id="ProtNLM"/>
    </source>
</evidence>
<feature type="signal peptide" evidence="2">
    <location>
        <begin position="1"/>
        <end position="33"/>
    </location>
</feature>
<gene>
    <name evidence="3" type="ORF">DSPE1174_LOCUS28608</name>
</gene>
<feature type="transmembrane region" description="Helical" evidence="1">
    <location>
        <begin position="96"/>
        <end position="117"/>
    </location>
</feature>
<reference evidence="3" key="1">
    <citation type="submission" date="2021-01" db="EMBL/GenBank/DDBJ databases">
        <authorList>
            <person name="Corre E."/>
            <person name="Pelletier E."/>
            <person name="Niang G."/>
            <person name="Scheremetjew M."/>
            <person name="Finn R."/>
            <person name="Kale V."/>
            <person name="Holt S."/>
            <person name="Cochrane G."/>
            <person name="Meng A."/>
            <person name="Brown T."/>
            <person name="Cohen L."/>
        </authorList>
    </citation>
    <scope>NUCLEOTIDE SEQUENCE</scope>
    <source>
        <strain evidence="3">CCMP1381</strain>
    </source>
</reference>
<protein>
    <recommendedName>
        <fullName evidence="4">PSII 6.1 kDa protein</fullName>
    </recommendedName>
</protein>
<evidence type="ECO:0000256" key="1">
    <source>
        <dbReference type="SAM" id="Phobius"/>
    </source>
</evidence>
<keyword evidence="1" id="KW-1133">Transmembrane helix</keyword>
<dbReference type="EMBL" id="HBGS01055241">
    <property type="protein sequence ID" value="CAD9476026.1"/>
    <property type="molecule type" value="Transcribed_RNA"/>
</dbReference>
<keyword evidence="1" id="KW-0812">Transmembrane</keyword>
<keyword evidence="2" id="KW-0732">Signal</keyword>
<organism evidence="3">
    <name type="scientific">Octactis speculum</name>
    <dbReference type="NCBI Taxonomy" id="3111310"/>
    <lineage>
        <taxon>Eukaryota</taxon>
        <taxon>Sar</taxon>
        <taxon>Stramenopiles</taxon>
        <taxon>Ochrophyta</taxon>
        <taxon>Dictyochophyceae</taxon>
        <taxon>Dictyochales</taxon>
        <taxon>Dictyochaceae</taxon>
        <taxon>Octactis</taxon>
    </lineage>
</organism>
<feature type="chain" id="PRO_5030750682" description="PSII 6.1 kDa protein" evidence="2">
    <location>
        <begin position="34"/>
        <end position="124"/>
    </location>
</feature>
<dbReference type="AlphaFoldDB" id="A0A7S2GZF7"/>
<keyword evidence="1" id="KW-0472">Membrane</keyword>
<accession>A0A7S2GZF7</accession>
<name>A0A7S2GZF7_9STRA</name>
<evidence type="ECO:0000256" key="2">
    <source>
        <dbReference type="SAM" id="SignalP"/>
    </source>
</evidence>
<evidence type="ECO:0000313" key="3">
    <source>
        <dbReference type="EMBL" id="CAD9476026.1"/>
    </source>
</evidence>
<proteinExistence type="predicted"/>